<dbReference type="PANTHER" id="PTHR22893:SF91">
    <property type="entry name" value="NADPH DEHYDROGENASE 2-RELATED"/>
    <property type="match status" value="1"/>
</dbReference>
<dbReference type="InterPro" id="IPR013785">
    <property type="entry name" value="Aldolase_TIM"/>
</dbReference>
<evidence type="ECO:0000259" key="1">
    <source>
        <dbReference type="Pfam" id="PF00724"/>
    </source>
</evidence>
<feature type="domain" description="NADH:flavin oxidoreductase/NADH oxidase N-terminal" evidence="1">
    <location>
        <begin position="4"/>
        <end position="343"/>
    </location>
</feature>
<dbReference type="InterPro" id="IPR001155">
    <property type="entry name" value="OxRdtase_FMN_N"/>
</dbReference>
<dbReference type="SUPFAM" id="SSF51395">
    <property type="entry name" value="FMN-linked oxidoreductases"/>
    <property type="match status" value="1"/>
</dbReference>
<dbReference type="EMBL" id="JBBUTF010000014">
    <property type="protein sequence ID" value="MEK8027457.1"/>
    <property type="molecule type" value="Genomic_DNA"/>
</dbReference>
<dbReference type="Proteomes" id="UP001368500">
    <property type="component" value="Unassembled WGS sequence"/>
</dbReference>
<reference evidence="2 3" key="1">
    <citation type="submission" date="2024-04" db="EMBL/GenBank/DDBJ databases">
        <title>Novel species of the genus Ideonella isolated from streams.</title>
        <authorList>
            <person name="Lu H."/>
        </authorList>
    </citation>
    <scope>NUCLEOTIDE SEQUENCE [LARGE SCALE GENOMIC DNA]</scope>
    <source>
        <strain evidence="2 3">BYS139W</strain>
    </source>
</reference>
<dbReference type="PANTHER" id="PTHR22893">
    <property type="entry name" value="NADH OXIDOREDUCTASE-RELATED"/>
    <property type="match status" value="1"/>
</dbReference>
<dbReference type="CDD" id="cd02933">
    <property type="entry name" value="OYE_like_FMN"/>
    <property type="match status" value="1"/>
</dbReference>
<dbReference type="InterPro" id="IPR045247">
    <property type="entry name" value="Oye-like"/>
</dbReference>
<dbReference type="RefSeq" id="WP_341375234.1">
    <property type="nucleotide sequence ID" value="NZ_JBBUTF010000014.1"/>
</dbReference>
<keyword evidence="3" id="KW-1185">Reference proteome</keyword>
<proteinExistence type="predicted"/>
<dbReference type="Gene3D" id="3.20.20.70">
    <property type="entry name" value="Aldolase class I"/>
    <property type="match status" value="1"/>
</dbReference>
<accession>A0ABU9BC22</accession>
<comment type="caution">
    <text evidence="2">The sequence shown here is derived from an EMBL/GenBank/DDBJ whole genome shotgun (WGS) entry which is preliminary data.</text>
</comment>
<gene>
    <name evidence="2" type="ORF">AACH11_15950</name>
</gene>
<sequence>MTTLFDPVRLGAIDLASRIAMAPLTRNRATGQLPNALMAEYYAQRADPATGAGLLITEATPISPLAHGYLDTPGLHTEAQVAAWRPVTDAVHARGGRIVVQLWHVGRISHGSLLGGAQPVSSTARAADAKTYTADGFQPVSTPRALATDELPALVADYRAAARRAIEAGFDGVEVHAANGYLIEQFLRDSCNDRTDAYGGPIANRIRLLVEVMQAVTAEIGAGRTGIRLSPVTPSNGIGQDSDPAALFGAVADALAPLGLAYVHVVEGMTGGPRDLSEQGVAPFDYAALRQRFAGTPWMLNNGYDRAMAQAAVAEGRADVVAFGRPFIANPDLGLRLREGAALQAIDPATLYGGGARGYTDYPTLGG</sequence>
<evidence type="ECO:0000313" key="3">
    <source>
        <dbReference type="Proteomes" id="UP001368500"/>
    </source>
</evidence>
<evidence type="ECO:0000313" key="2">
    <source>
        <dbReference type="EMBL" id="MEK8027457.1"/>
    </source>
</evidence>
<dbReference type="Pfam" id="PF00724">
    <property type="entry name" value="Oxidored_FMN"/>
    <property type="match status" value="1"/>
</dbReference>
<protein>
    <submittedName>
        <fullName evidence="2">Alkene reductase</fullName>
    </submittedName>
</protein>
<organism evidence="2 3">
    <name type="scientific">Pseudaquabacterium rugosum</name>
    <dbReference type="NCBI Taxonomy" id="2984194"/>
    <lineage>
        <taxon>Bacteria</taxon>
        <taxon>Pseudomonadati</taxon>
        <taxon>Pseudomonadota</taxon>
        <taxon>Betaproteobacteria</taxon>
        <taxon>Burkholderiales</taxon>
        <taxon>Sphaerotilaceae</taxon>
        <taxon>Pseudaquabacterium</taxon>
    </lineage>
</organism>
<name>A0ABU9BC22_9BURK</name>